<protein>
    <submittedName>
        <fullName evidence="2">PB962L</fullName>
    </submittedName>
</protein>
<gene>
    <name evidence="2" type="ORF">B962L</name>
</gene>
<reference evidence="2 3" key="1">
    <citation type="submission" date="2019-08" db="EMBL/GenBank/DDBJ databases">
        <authorList>
            <person name="Ndlovu S.S."/>
        </authorList>
    </citation>
    <scope>NUCLEOTIDE SEQUENCE [LARGE SCALE GENOMIC DNA]</scope>
    <source>
        <strain evidence="2">SPEC_57</strain>
    </source>
</reference>
<organism evidence="2 3">
    <name type="scientific">African swine fever virus</name>
    <name type="common">ASFV</name>
    <dbReference type="NCBI Taxonomy" id="10497"/>
    <lineage>
        <taxon>Viruses</taxon>
        <taxon>Varidnaviria</taxon>
        <taxon>Bamfordvirae</taxon>
        <taxon>Nucleocytoviricota</taxon>
        <taxon>Pokkesviricetes</taxon>
        <taxon>Asfuvirales</taxon>
        <taxon>Asfarviridae</taxon>
        <taxon>Asfivirus</taxon>
        <taxon>Asfivirus haemorrhagiae</taxon>
    </lineage>
</organism>
<organismHost>
    <name type="scientific">Phacochoerus aethiopicus</name>
    <name type="common">Warthog</name>
    <dbReference type="NCBI Taxonomy" id="85517"/>
</organismHost>
<accession>A0A894KN31</accession>
<name>A0A894KN31_ASF</name>
<keyword evidence="1" id="KW-0472">Membrane</keyword>
<organismHost>
    <name type="scientific">Ornithodoros</name>
    <name type="common">relapsing fever ticks</name>
    <dbReference type="NCBI Taxonomy" id="6937"/>
</organismHost>
<feature type="transmembrane region" description="Helical" evidence="1">
    <location>
        <begin position="499"/>
        <end position="516"/>
    </location>
</feature>
<organismHost>
    <name type="scientific">Phacochoerus africanus</name>
    <name type="common">Warthog</name>
    <dbReference type="NCBI Taxonomy" id="41426"/>
</organismHost>
<dbReference type="Proteomes" id="UP000423628">
    <property type="component" value="Segment"/>
</dbReference>
<organismHost>
    <name type="scientific">Sus scrofa</name>
    <name type="common">Pig</name>
    <dbReference type="NCBI Taxonomy" id="9823"/>
</organismHost>
<feature type="transmembrane region" description="Helical" evidence="1">
    <location>
        <begin position="789"/>
        <end position="810"/>
    </location>
</feature>
<feature type="transmembrane region" description="Helical" evidence="1">
    <location>
        <begin position="335"/>
        <end position="360"/>
    </location>
</feature>
<feature type="transmembrane region" description="Helical" evidence="1">
    <location>
        <begin position="930"/>
        <end position="949"/>
    </location>
</feature>
<organismHost>
    <name type="scientific">Ornithodoros moubata</name>
    <name type="common">Soft tick</name>
    <name type="synonym">Argasid tick</name>
    <dbReference type="NCBI Taxonomy" id="6938"/>
</organismHost>
<proteinExistence type="predicted"/>
<dbReference type="EMBL" id="MN394630">
    <property type="protein sequence ID" value="QRW43598.1"/>
    <property type="molecule type" value="Genomic_DNA"/>
</dbReference>
<feature type="transmembrane region" description="Helical" evidence="1">
    <location>
        <begin position="697"/>
        <end position="720"/>
    </location>
</feature>
<evidence type="ECO:0000313" key="2">
    <source>
        <dbReference type="EMBL" id="QRW43598.1"/>
    </source>
</evidence>
<keyword evidence="1" id="KW-0812">Transmembrane</keyword>
<evidence type="ECO:0000313" key="3">
    <source>
        <dbReference type="Proteomes" id="UP000423628"/>
    </source>
</evidence>
<keyword evidence="1" id="KW-1133">Transmembrane helix</keyword>
<sequence length="962" mass="112034">MFFKYDEQFVLRRLFTTNRCVSAFFIYGFPFGDGMEIHVSTNTMVPKRVLQAVQPEGFLTLLQVVHHTKTIRFQQMVQLVTIVYTTMLRRHTYPYVLHRVFMLDIVHIGIQRFTVYATLIRVLLANTYFQVRLYYVFTYIGNHVVYGCFGKLIRLARLHFQLFTGFPGEVQMGLYVFMYKYLYGQRGLLLFVLDASQNIWNFLSWQKKVYVHVYESIEDGHKAWLYSPFHILFTNGRYHISTRHNACRVFIHRIVVRKVYSISASIQKPMFVVPETIMAIRLIHTLFQSTNTFYKGFCIGGGQAVLPLVEGVQPYNGYLVYNIFAARQNLHHTRIFYHFFFAPFAKMFTHIIILIIVTVYDGMLEAFKNTEPLQKIICQYKVDVGVCIVNILYKRRNACQNRFSKHTPIPLFTVQYIRMFFVRNRHDGYDGCNVRNGGLPEIPRKTHARFFYTYKRKARGNVSELRVLQTFFSSGYKACHNGPLNGCCQRIRGGRIQHINLLCLIHAFLIFFIRFYDNATKNGPRAFRIVFRILLRWYLLKDVFCVQWVQVPRKYSPYASLSLLDTALCRGARIVPSRPFGILRFNASVPTGIYVVLQRFNGMARFRNNRGNNVPSYRLFHFTGYGIFHPKILIFRFYAKVRLIFLRNRLTIDRQNQHYRQLFFGKVHVCIIQQHRKEAYFSHTGHANYNICFRGTIMYVFFMYTASRFAGGLIVLVGVIQRPVGFHTVLSSFHQNIVFFSDTKIRCVFVCINGGGGYNYKGNTQRPYASSLQHALKHTFIIHVHMVDAYGSLMGLIYIHTGIPGSYLIIRHCMYLRQQNPRGCVHMAPIGFFRQRLRLVPHCLAYYHVGVLGCGADVFGEGHGSYDSWLGTNIRASQIFLERMRVFISQNSVHVYGYGRGFSGSSACLYIVHPVCEGGWNGPSKLRETLFYPSVVVLYTNIILVLSGHDVQMSRLQYSRFS</sequence>
<organismHost>
    <name type="scientific">Potamochoerus larvatus</name>
    <name type="common">Bushpig</name>
    <dbReference type="NCBI Taxonomy" id="273792"/>
</organismHost>
<feature type="transmembrane region" description="Helical" evidence="1">
    <location>
        <begin position="619"/>
        <end position="639"/>
    </location>
</feature>
<evidence type="ECO:0000256" key="1">
    <source>
        <dbReference type="SAM" id="Phobius"/>
    </source>
</evidence>